<dbReference type="AlphaFoldDB" id="A0AA37WRK0"/>
<reference evidence="2" key="1">
    <citation type="journal article" date="2019" name="Int. J. Syst. Evol. Microbiol.">
        <title>The Global Catalogue of Microorganisms (GCM) 10K type strain sequencing project: providing services to taxonomists for standard genome sequencing and annotation.</title>
        <authorList>
            <consortium name="The Broad Institute Genomics Platform"/>
            <consortium name="The Broad Institute Genome Sequencing Center for Infectious Disease"/>
            <person name="Wu L."/>
            <person name="Ma J."/>
        </authorList>
    </citation>
    <scope>NUCLEOTIDE SEQUENCE [LARGE SCALE GENOMIC DNA]</scope>
    <source>
        <strain evidence="2">NBRC 103632</strain>
    </source>
</reference>
<evidence type="ECO:0000313" key="2">
    <source>
        <dbReference type="Proteomes" id="UP001157440"/>
    </source>
</evidence>
<comment type="caution">
    <text evidence="1">The sequence shown here is derived from an EMBL/GenBank/DDBJ whole genome shotgun (WGS) entry which is preliminary data.</text>
</comment>
<organism evidence="1 2">
    <name type="scientific">Methylobacterium tardum</name>
    <dbReference type="NCBI Taxonomy" id="374432"/>
    <lineage>
        <taxon>Bacteria</taxon>
        <taxon>Pseudomonadati</taxon>
        <taxon>Pseudomonadota</taxon>
        <taxon>Alphaproteobacteria</taxon>
        <taxon>Hyphomicrobiales</taxon>
        <taxon>Methylobacteriaceae</taxon>
        <taxon>Methylobacterium</taxon>
    </lineage>
</organism>
<dbReference type="Proteomes" id="UP001157440">
    <property type="component" value="Unassembled WGS sequence"/>
</dbReference>
<accession>A0AA37WRK0</accession>
<sequence>MGPYNHLLDGDACRRIQGLPRHEPLELVSLPVDLAAAPSKPGEVVSGIQFDAEGSPTAYVIALDMTPFADEMAAALAPLFERPPARTKDADLPAVWSAHG</sequence>
<gene>
    <name evidence="1" type="ORF">GCM10007890_32730</name>
</gene>
<dbReference type="EMBL" id="BSPL01000017">
    <property type="protein sequence ID" value="GLS71260.1"/>
    <property type="molecule type" value="Genomic_DNA"/>
</dbReference>
<keyword evidence="2" id="KW-1185">Reference proteome</keyword>
<name>A0AA37WRK0_9HYPH</name>
<dbReference type="RefSeq" id="WP_238194321.1">
    <property type="nucleotide sequence ID" value="NZ_BPQZ01000001.1"/>
</dbReference>
<protein>
    <submittedName>
        <fullName evidence="1">Uncharacterized protein</fullName>
    </submittedName>
</protein>
<evidence type="ECO:0000313" key="1">
    <source>
        <dbReference type="EMBL" id="GLS71260.1"/>
    </source>
</evidence>
<proteinExistence type="predicted"/>